<feature type="region of interest" description="Disordered" evidence="1">
    <location>
        <begin position="21"/>
        <end position="135"/>
    </location>
</feature>
<feature type="compositionally biased region" description="Basic and acidic residues" evidence="1">
    <location>
        <begin position="91"/>
        <end position="108"/>
    </location>
</feature>
<reference evidence="2 3" key="1">
    <citation type="journal article" date="2016" name="Nat. Commun.">
        <title>Extremotolerant tardigrade genome and improved radiotolerance of human cultured cells by tardigrade-unique protein.</title>
        <authorList>
            <person name="Hashimoto T."/>
            <person name="Horikawa D.D."/>
            <person name="Saito Y."/>
            <person name="Kuwahara H."/>
            <person name="Kozuka-Hata H."/>
            <person name="Shin-I T."/>
            <person name="Minakuchi Y."/>
            <person name="Ohishi K."/>
            <person name="Motoyama A."/>
            <person name="Aizu T."/>
            <person name="Enomoto A."/>
            <person name="Kondo K."/>
            <person name="Tanaka S."/>
            <person name="Hara Y."/>
            <person name="Koshikawa S."/>
            <person name="Sagara H."/>
            <person name="Miura T."/>
            <person name="Yokobori S."/>
            <person name="Miyagawa K."/>
            <person name="Suzuki Y."/>
            <person name="Kubo T."/>
            <person name="Oyama M."/>
            <person name="Kohara Y."/>
            <person name="Fujiyama A."/>
            <person name="Arakawa K."/>
            <person name="Katayama T."/>
            <person name="Toyoda A."/>
            <person name="Kunieda T."/>
        </authorList>
    </citation>
    <scope>NUCLEOTIDE SEQUENCE [LARGE SCALE GENOMIC DNA]</scope>
    <source>
        <strain evidence="2 3">YOKOZUNA-1</strain>
    </source>
</reference>
<gene>
    <name evidence="2" type="primary">RvY_14549-1</name>
    <name evidence="2" type="synonym">RvY_14549.1</name>
    <name evidence="2" type="ORF">RvY_14549</name>
</gene>
<feature type="compositionally biased region" description="Basic and acidic residues" evidence="1">
    <location>
        <begin position="117"/>
        <end position="133"/>
    </location>
</feature>
<evidence type="ECO:0000256" key="1">
    <source>
        <dbReference type="SAM" id="MobiDB-lite"/>
    </source>
</evidence>
<evidence type="ECO:0000313" key="2">
    <source>
        <dbReference type="EMBL" id="GAV04239.1"/>
    </source>
</evidence>
<organism evidence="2 3">
    <name type="scientific">Ramazzottius varieornatus</name>
    <name type="common">Water bear</name>
    <name type="synonym">Tardigrade</name>
    <dbReference type="NCBI Taxonomy" id="947166"/>
    <lineage>
        <taxon>Eukaryota</taxon>
        <taxon>Metazoa</taxon>
        <taxon>Ecdysozoa</taxon>
        <taxon>Tardigrada</taxon>
        <taxon>Eutardigrada</taxon>
        <taxon>Parachela</taxon>
        <taxon>Hypsibioidea</taxon>
        <taxon>Ramazzottiidae</taxon>
        <taxon>Ramazzottius</taxon>
    </lineage>
</organism>
<sequence length="170" mass="19173">MADDGRNGLDFLWEAALSRESADADLSDVVSSEITSSTPAVDSDVTEIPKPKRRSRNEMDSDTAAPRPKLTCEDETYERLLAPTEPELVPETEKEIKAQKKKDADASHSLRVLVDQNVKEVKEKHQKRPREFGNEEDPVNIVDQVIQSLARRKIISLRLYPRPIKEAPAQ</sequence>
<name>A0A1D1W053_RAMVA</name>
<evidence type="ECO:0000313" key="3">
    <source>
        <dbReference type="Proteomes" id="UP000186922"/>
    </source>
</evidence>
<keyword evidence="3" id="KW-1185">Reference proteome</keyword>
<dbReference type="AlphaFoldDB" id="A0A1D1W053"/>
<dbReference type="EMBL" id="BDGG01000010">
    <property type="protein sequence ID" value="GAV04239.1"/>
    <property type="molecule type" value="Genomic_DNA"/>
</dbReference>
<dbReference type="Proteomes" id="UP000186922">
    <property type="component" value="Unassembled WGS sequence"/>
</dbReference>
<protein>
    <submittedName>
        <fullName evidence="2">Uncharacterized protein</fullName>
    </submittedName>
</protein>
<comment type="caution">
    <text evidence="2">The sequence shown here is derived from an EMBL/GenBank/DDBJ whole genome shotgun (WGS) entry which is preliminary data.</text>
</comment>
<accession>A0A1D1W053</accession>
<proteinExistence type="predicted"/>